<keyword evidence="2" id="KW-0812">Transmembrane</keyword>
<dbReference type="Gene3D" id="2.120.10.80">
    <property type="entry name" value="Kelch-type beta propeller"/>
    <property type="match status" value="1"/>
</dbReference>
<dbReference type="InterPro" id="IPR015915">
    <property type="entry name" value="Kelch-typ_b-propeller"/>
</dbReference>
<organism evidence="4 5">
    <name type="scientific">Catenaria anguillulae PL171</name>
    <dbReference type="NCBI Taxonomy" id="765915"/>
    <lineage>
        <taxon>Eukaryota</taxon>
        <taxon>Fungi</taxon>
        <taxon>Fungi incertae sedis</taxon>
        <taxon>Blastocladiomycota</taxon>
        <taxon>Blastocladiomycetes</taxon>
        <taxon>Blastocladiales</taxon>
        <taxon>Catenariaceae</taxon>
        <taxon>Catenaria</taxon>
    </lineage>
</organism>
<evidence type="ECO:0000256" key="2">
    <source>
        <dbReference type="SAM" id="Phobius"/>
    </source>
</evidence>
<feature type="region of interest" description="Disordered" evidence="1">
    <location>
        <begin position="466"/>
        <end position="532"/>
    </location>
</feature>
<dbReference type="PANTHER" id="PTHR23244">
    <property type="entry name" value="KELCH REPEAT DOMAIN"/>
    <property type="match status" value="1"/>
</dbReference>
<keyword evidence="2" id="KW-1133">Transmembrane helix</keyword>
<dbReference type="SUPFAM" id="SSF117281">
    <property type="entry name" value="Kelch motif"/>
    <property type="match status" value="1"/>
</dbReference>
<evidence type="ECO:0008006" key="6">
    <source>
        <dbReference type="Google" id="ProtNLM"/>
    </source>
</evidence>
<dbReference type="AlphaFoldDB" id="A0A1Y2HG17"/>
<reference evidence="4 5" key="1">
    <citation type="submission" date="2016-07" db="EMBL/GenBank/DDBJ databases">
        <title>Pervasive Adenine N6-methylation of Active Genes in Fungi.</title>
        <authorList>
            <consortium name="DOE Joint Genome Institute"/>
            <person name="Mondo S.J."/>
            <person name="Dannebaum R.O."/>
            <person name="Kuo R.C."/>
            <person name="Labutti K."/>
            <person name="Haridas S."/>
            <person name="Kuo A."/>
            <person name="Salamov A."/>
            <person name="Ahrendt S.R."/>
            <person name="Lipzen A."/>
            <person name="Sullivan W."/>
            <person name="Andreopoulos W.B."/>
            <person name="Clum A."/>
            <person name="Lindquist E."/>
            <person name="Daum C."/>
            <person name="Ramamoorthy G.K."/>
            <person name="Gryganskyi A."/>
            <person name="Culley D."/>
            <person name="Magnuson J.K."/>
            <person name="James T.Y."/>
            <person name="O'Malley M.A."/>
            <person name="Stajich J.E."/>
            <person name="Spatafora J.W."/>
            <person name="Visel A."/>
            <person name="Grigoriev I.V."/>
        </authorList>
    </citation>
    <scope>NUCLEOTIDE SEQUENCE [LARGE SCALE GENOMIC DNA]</scope>
    <source>
        <strain evidence="4 5">PL171</strain>
    </source>
</reference>
<evidence type="ECO:0000313" key="4">
    <source>
        <dbReference type="EMBL" id="ORZ32643.1"/>
    </source>
</evidence>
<feature type="transmembrane region" description="Helical" evidence="2">
    <location>
        <begin position="437"/>
        <end position="460"/>
    </location>
</feature>
<accession>A0A1Y2HG17</accession>
<evidence type="ECO:0000313" key="5">
    <source>
        <dbReference type="Proteomes" id="UP000193411"/>
    </source>
</evidence>
<keyword evidence="3" id="KW-0732">Signal</keyword>
<dbReference type="Proteomes" id="UP000193411">
    <property type="component" value="Unassembled WGS sequence"/>
</dbReference>
<feature type="compositionally biased region" description="Low complexity" evidence="1">
    <location>
        <begin position="588"/>
        <end position="599"/>
    </location>
</feature>
<dbReference type="EMBL" id="MCFL01000044">
    <property type="protein sequence ID" value="ORZ32643.1"/>
    <property type="molecule type" value="Genomic_DNA"/>
</dbReference>
<comment type="caution">
    <text evidence="4">The sequence shown here is derived from an EMBL/GenBank/DDBJ whole genome shotgun (WGS) entry which is preliminary data.</text>
</comment>
<proteinExistence type="predicted"/>
<evidence type="ECO:0000256" key="1">
    <source>
        <dbReference type="SAM" id="MobiDB-lite"/>
    </source>
</evidence>
<sequence length="644" mass="67432">MHNQCYPARVRAHLGAKASRAAATLLLVLAIILATSAQRSPGPAGAAAVLDSASNTLYLFGGYEVTRGRAQWTNRAVASLDLSKNFTASTTGLSLDYPVTGNTGIAYAVPVVDPVARLVHIIGGFSGPQGSAPLRVQVNANSTLVFSLDSKTWTTTSGQLATPESLNVPRDHARMGNTLTVAPATQRAAQLPTWMYGGHDESRGWLRDLVLADPSTDPQRGSPRVTLVNRTASAGGPSFRAIPCITPVNPDRIIISGGTNSAPASLADVWEFTPSTSTWKSLKAMAMGRINHRALMFDKDEFLLVIGGQSEALRGSSYILIEYLHFPTMTWYRGAIDNADASPIKSLTGHVAHVVGNQVVLVGGTFVKADGVSGDMDTTPPPVSVLSVAREAPGSAMLKFRWTDVYDASPLVGATLAGNKGGKDGQVEETSGGKSKLLLIAGAGAAAVVLLAGIGVFVYVRRRRSNAGSHHQPPSKLESGPAASFQPPLPTNGPNMVASPTSTMQSTSTSLPGYATNDQLMGKPPTFPSTAKYLSGADEHLYLPPNKPQAQQVHIHDDTEGPLYLPSPSSAKPTTTTTMPERESLYLPGSMPSGSGSSPTAYPSGAGMDAGVTVTLGPLAQGASAPVRDHAAVRREQVHHLPQH</sequence>
<feature type="region of interest" description="Disordered" evidence="1">
    <location>
        <begin position="559"/>
        <end position="604"/>
    </location>
</feature>
<protein>
    <recommendedName>
        <fullName evidence="6">Galactose oxidase</fullName>
    </recommendedName>
</protein>
<keyword evidence="5" id="KW-1185">Reference proteome</keyword>
<name>A0A1Y2HG17_9FUNG</name>
<gene>
    <name evidence="4" type="ORF">BCR44DRAFT_54967</name>
</gene>
<keyword evidence="2" id="KW-0472">Membrane</keyword>
<dbReference type="InterPro" id="IPR006652">
    <property type="entry name" value="Kelch_1"/>
</dbReference>
<feature type="signal peptide" evidence="3">
    <location>
        <begin position="1"/>
        <end position="37"/>
    </location>
</feature>
<feature type="chain" id="PRO_5011965812" description="Galactose oxidase" evidence="3">
    <location>
        <begin position="38"/>
        <end position="644"/>
    </location>
</feature>
<dbReference type="OrthoDB" id="10251809at2759"/>
<dbReference type="SMART" id="SM00612">
    <property type="entry name" value="Kelch"/>
    <property type="match status" value="1"/>
</dbReference>
<dbReference type="Pfam" id="PF24681">
    <property type="entry name" value="Kelch_KLHDC2_KLHL20_DRC7"/>
    <property type="match status" value="1"/>
</dbReference>
<evidence type="ECO:0000256" key="3">
    <source>
        <dbReference type="SAM" id="SignalP"/>
    </source>
</evidence>
<feature type="compositionally biased region" description="Low complexity" evidence="1">
    <location>
        <begin position="499"/>
        <end position="510"/>
    </location>
</feature>